<dbReference type="EMBL" id="PGFZ01000040">
    <property type="protein sequence ID" value="POZ49632.1"/>
    <property type="molecule type" value="Genomic_DNA"/>
</dbReference>
<organism evidence="1 2">
    <name type="scientific">Methylovulum psychrotolerans</name>
    <dbReference type="NCBI Taxonomy" id="1704499"/>
    <lineage>
        <taxon>Bacteria</taxon>
        <taxon>Pseudomonadati</taxon>
        <taxon>Pseudomonadota</taxon>
        <taxon>Gammaproteobacteria</taxon>
        <taxon>Methylococcales</taxon>
        <taxon>Methylococcaceae</taxon>
        <taxon>Methylovulum</taxon>
    </lineage>
</organism>
<evidence type="ECO:0000313" key="2">
    <source>
        <dbReference type="Proteomes" id="UP000237423"/>
    </source>
</evidence>
<name>A0A2S5CFW8_9GAMM</name>
<reference evidence="1 2" key="1">
    <citation type="submission" date="2017-11" db="EMBL/GenBank/DDBJ databases">
        <title>Draft Genome Sequence of Methylobacter psychrotolerans Sph1T, an Obligate Methanotroph from Low-Temperature Environments.</title>
        <authorList>
            <person name="Oshkin I.Y."/>
            <person name="Miroshnikov K."/>
            <person name="Belova S.E."/>
            <person name="Korzhenkov A."/>
            <person name="Toshchakov S.V."/>
            <person name="Dedysh S.N."/>
        </authorList>
    </citation>
    <scope>NUCLEOTIDE SEQUENCE [LARGE SCALE GENOMIC DNA]</scope>
    <source>
        <strain evidence="1 2">Sph1</strain>
    </source>
</reference>
<accession>A0A2S5CFW8</accession>
<comment type="caution">
    <text evidence="1">The sequence shown here is derived from an EMBL/GenBank/DDBJ whole genome shotgun (WGS) entry which is preliminary data.</text>
</comment>
<evidence type="ECO:0000313" key="1">
    <source>
        <dbReference type="EMBL" id="POZ49632.1"/>
    </source>
</evidence>
<dbReference type="AlphaFoldDB" id="A0A2S5CFW8"/>
<proteinExistence type="predicted"/>
<sequence length="230" mass="25670">MYGDKAPQIIGFISLVLSSAKAHLQSKLMLELWHPPINGVTLGDIQKTYSGKEIEGVLFQAITAYSSLYNGKITTDALNELNGNDTLSDEAEQLTIHLLKSVKTHVNNPLFSKNWQREASVNGSHVNIDFLGLRYNANLANFDVKIVKNAFKLAKVKLFDLEVLRENREQGIINSYQNFELLIALKNNAPAEAQDSYQMIERLADSINLRVIKGSTPQELASRIIEQEAA</sequence>
<protein>
    <submittedName>
        <fullName evidence="1">Uncharacterized protein</fullName>
    </submittedName>
</protein>
<dbReference type="Proteomes" id="UP000237423">
    <property type="component" value="Unassembled WGS sequence"/>
</dbReference>
<gene>
    <name evidence="1" type="ORF">AADEFJLK_04602</name>
</gene>